<evidence type="ECO:0000256" key="1">
    <source>
        <dbReference type="ARBA" id="ARBA00023015"/>
    </source>
</evidence>
<protein>
    <recommendedName>
        <fullName evidence="4">HTH arsR-type domain-containing protein</fullName>
    </recommendedName>
</protein>
<feature type="domain" description="HTH arsR-type" evidence="4">
    <location>
        <begin position="176"/>
        <end position="248"/>
    </location>
</feature>
<evidence type="ECO:0000313" key="5">
    <source>
        <dbReference type="EMBL" id="AYG78594.1"/>
    </source>
</evidence>
<keyword evidence="6" id="KW-1185">Reference proteome</keyword>
<dbReference type="PANTHER" id="PTHR43132:SF8">
    <property type="entry name" value="HTH-TYPE TRANSCRIPTIONAL REGULATOR KMTR"/>
    <property type="match status" value="1"/>
</dbReference>
<dbReference type="InterPro" id="IPR036388">
    <property type="entry name" value="WH-like_DNA-bd_sf"/>
</dbReference>
<dbReference type="InterPro" id="IPR011991">
    <property type="entry name" value="ArsR-like_HTH"/>
</dbReference>
<keyword evidence="1" id="KW-0805">Transcription regulation</keyword>
<dbReference type="PANTHER" id="PTHR43132">
    <property type="entry name" value="ARSENICAL RESISTANCE OPERON REPRESSOR ARSR-RELATED"/>
    <property type="match status" value="1"/>
</dbReference>
<reference evidence="5 6" key="1">
    <citation type="submission" date="2018-10" db="EMBL/GenBank/DDBJ databases">
        <title>Relationship between Morphology and Antimicrobial Activity in Streptomyces.</title>
        <authorList>
            <person name="Kang H.J."/>
            <person name="Kim S.B."/>
        </authorList>
    </citation>
    <scope>NUCLEOTIDE SEQUENCE [LARGE SCALE GENOMIC DNA]</scope>
    <source>
        <strain evidence="5 6">BH38</strain>
    </source>
</reference>
<dbReference type="SUPFAM" id="SSF46785">
    <property type="entry name" value="Winged helix' DNA-binding domain"/>
    <property type="match status" value="1"/>
</dbReference>
<dbReference type="InterPro" id="IPR036390">
    <property type="entry name" value="WH_DNA-bd_sf"/>
</dbReference>
<dbReference type="GO" id="GO:0003677">
    <property type="term" value="F:DNA binding"/>
    <property type="evidence" value="ECO:0007669"/>
    <property type="project" value="UniProtKB-KW"/>
</dbReference>
<dbReference type="Proteomes" id="UP000271554">
    <property type="component" value="Chromosome"/>
</dbReference>
<dbReference type="AlphaFoldDB" id="A0A387H5D5"/>
<evidence type="ECO:0000256" key="2">
    <source>
        <dbReference type="ARBA" id="ARBA00023125"/>
    </source>
</evidence>
<dbReference type="Pfam" id="PF01022">
    <property type="entry name" value="HTH_5"/>
    <property type="match status" value="1"/>
</dbReference>
<evidence type="ECO:0000313" key="6">
    <source>
        <dbReference type="Proteomes" id="UP000271554"/>
    </source>
</evidence>
<dbReference type="InterPro" id="IPR001845">
    <property type="entry name" value="HTH_ArsR_DNA-bd_dom"/>
</dbReference>
<evidence type="ECO:0000256" key="3">
    <source>
        <dbReference type="ARBA" id="ARBA00023163"/>
    </source>
</evidence>
<dbReference type="SMART" id="SM00418">
    <property type="entry name" value="HTH_ARSR"/>
    <property type="match status" value="1"/>
</dbReference>
<dbReference type="GO" id="GO:0003700">
    <property type="term" value="F:DNA-binding transcription factor activity"/>
    <property type="evidence" value="ECO:0007669"/>
    <property type="project" value="InterPro"/>
</dbReference>
<keyword evidence="2" id="KW-0238">DNA-binding</keyword>
<evidence type="ECO:0000259" key="4">
    <source>
        <dbReference type="SMART" id="SM00418"/>
    </source>
</evidence>
<organism evidence="5 6">
    <name type="scientific">Streptomyces hundungensis</name>
    <dbReference type="NCBI Taxonomy" id="1077946"/>
    <lineage>
        <taxon>Bacteria</taxon>
        <taxon>Bacillati</taxon>
        <taxon>Actinomycetota</taxon>
        <taxon>Actinomycetes</taxon>
        <taxon>Kitasatosporales</taxon>
        <taxon>Streptomycetaceae</taxon>
        <taxon>Streptomyces</taxon>
    </lineage>
</organism>
<dbReference type="CDD" id="cd00090">
    <property type="entry name" value="HTH_ARSR"/>
    <property type="match status" value="1"/>
</dbReference>
<proteinExistence type="predicted"/>
<gene>
    <name evidence="5" type="ORF">DWB77_00702</name>
</gene>
<name>A0A387H5D5_9ACTN</name>
<dbReference type="InterPro" id="IPR051011">
    <property type="entry name" value="Metal_resp_trans_reg"/>
</dbReference>
<dbReference type="Gene3D" id="1.10.10.10">
    <property type="entry name" value="Winged helix-like DNA-binding domain superfamily/Winged helix DNA-binding domain"/>
    <property type="match status" value="1"/>
</dbReference>
<keyword evidence="3" id="KW-0804">Transcription</keyword>
<dbReference type="EMBL" id="CP032698">
    <property type="protein sequence ID" value="AYG78594.1"/>
    <property type="molecule type" value="Genomic_DNA"/>
</dbReference>
<sequence>MFLDPLSHGFEDGLETVLSTPATRVRSELGRLCPDRRPLTPWIRRLADGEREPWRALAGAMRQAYAAVLADQWPLVQSAFHAERAWRTRMLAEHGIRATLACLGPGGRCEGTTLIYDCPTQTQAHLVGHGIILLPSVLWQGRPLLAVHDDGPSILFYAATTPLPLLGSPADIDAYGALTGLLGRTRAAIVHLLVRQCTTSEVARELGISKSSASEHTKALRAARLIFTHREGKTAWHSCTPLGLDLVTGATAALQTPRRH</sequence>
<accession>A0A387H5D5</accession>
<dbReference type="KEGG" id="shun:DWB77_00702"/>